<dbReference type="GeneID" id="99683376"/>
<proteinExistence type="predicted"/>
<protein>
    <recommendedName>
        <fullName evidence="3">Preprotein translocase subunit YajC</fullName>
    </recommendedName>
</protein>
<dbReference type="OrthoDB" id="9814432at2"/>
<dbReference type="EMBL" id="SLXD01000012">
    <property type="protein sequence ID" value="TCP00590.1"/>
    <property type="molecule type" value="Genomic_DNA"/>
</dbReference>
<organism evidence="1 2">
    <name type="scientific">Rubrivivax gelatinosus</name>
    <name type="common">Rhodocyclus gelatinosus</name>
    <name type="synonym">Rhodopseudomonas gelatinosa</name>
    <dbReference type="NCBI Taxonomy" id="28068"/>
    <lineage>
        <taxon>Bacteria</taxon>
        <taxon>Pseudomonadati</taxon>
        <taxon>Pseudomonadota</taxon>
        <taxon>Betaproteobacteria</taxon>
        <taxon>Burkholderiales</taxon>
        <taxon>Sphaerotilaceae</taxon>
        <taxon>Rubrivivax</taxon>
    </lineage>
</organism>
<dbReference type="NCBIfam" id="NF041023">
    <property type="entry name" value="PP0621_fam"/>
    <property type="match status" value="1"/>
</dbReference>
<reference evidence="1 2" key="1">
    <citation type="submission" date="2019-03" db="EMBL/GenBank/DDBJ databases">
        <title>Genomic Encyclopedia of Type Strains, Phase IV (KMG-IV): sequencing the most valuable type-strain genomes for metagenomic binning, comparative biology and taxonomic classification.</title>
        <authorList>
            <person name="Goeker M."/>
        </authorList>
    </citation>
    <scope>NUCLEOTIDE SEQUENCE [LARGE SCALE GENOMIC DNA]</scope>
    <source>
        <strain evidence="1 2">DSM 1709</strain>
    </source>
</reference>
<name>A0A4R2M3B9_RUBGE</name>
<comment type="caution">
    <text evidence="1">The sequence shown here is derived from an EMBL/GenBank/DDBJ whole genome shotgun (WGS) entry which is preliminary data.</text>
</comment>
<dbReference type="InterPro" id="IPR049708">
    <property type="entry name" value="PP0621-like"/>
</dbReference>
<dbReference type="AlphaFoldDB" id="A0A4R2M3B9"/>
<dbReference type="RefSeq" id="WP_132648642.1">
    <property type="nucleotide sequence ID" value="NZ_CP181386.1"/>
</dbReference>
<evidence type="ECO:0008006" key="3">
    <source>
        <dbReference type="Google" id="ProtNLM"/>
    </source>
</evidence>
<evidence type="ECO:0000313" key="1">
    <source>
        <dbReference type="EMBL" id="TCP00590.1"/>
    </source>
</evidence>
<accession>A0A4R2M3B9</accession>
<sequence length="77" mass="8268">MKYLLVIAVVGIVLWLMFGRGRRAARPAERSRAAARAEPAEMVACAHCGVHLPADEAVADAAGRRYCGEAHRLAGPR</sequence>
<gene>
    <name evidence="1" type="ORF">EV684_11226</name>
</gene>
<dbReference type="Proteomes" id="UP000295106">
    <property type="component" value="Unassembled WGS sequence"/>
</dbReference>
<evidence type="ECO:0000313" key="2">
    <source>
        <dbReference type="Proteomes" id="UP000295106"/>
    </source>
</evidence>